<evidence type="ECO:0008006" key="4">
    <source>
        <dbReference type="Google" id="ProtNLM"/>
    </source>
</evidence>
<evidence type="ECO:0000313" key="3">
    <source>
        <dbReference type="Proteomes" id="UP000295684"/>
    </source>
</evidence>
<feature type="chain" id="PRO_5020949216" description="Peptidylprolyl isomerase" evidence="1">
    <location>
        <begin position="33"/>
        <end position="208"/>
    </location>
</feature>
<proteinExistence type="predicted"/>
<organism evidence="2 3">
    <name type="scientific">Pedobacter psychrotolerans</name>
    <dbReference type="NCBI Taxonomy" id="1843235"/>
    <lineage>
        <taxon>Bacteria</taxon>
        <taxon>Pseudomonadati</taxon>
        <taxon>Bacteroidota</taxon>
        <taxon>Sphingobacteriia</taxon>
        <taxon>Sphingobacteriales</taxon>
        <taxon>Sphingobacteriaceae</taxon>
        <taxon>Pedobacter</taxon>
    </lineage>
</organism>
<dbReference type="EMBL" id="SLWO01000002">
    <property type="protein sequence ID" value="TCO29056.1"/>
    <property type="molecule type" value="Genomic_DNA"/>
</dbReference>
<dbReference type="AlphaFoldDB" id="A0A4R2HJP9"/>
<evidence type="ECO:0000313" key="2">
    <source>
        <dbReference type="EMBL" id="TCO29056.1"/>
    </source>
</evidence>
<reference evidence="2 3" key="1">
    <citation type="submission" date="2019-03" db="EMBL/GenBank/DDBJ databases">
        <title>Genomic Encyclopedia of Type Strains, Phase IV (KMG-IV): sequencing the most valuable type-strain genomes for metagenomic binning, comparative biology and taxonomic classification.</title>
        <authorList>
            <person name="Goeker M."/>
        </authorList>
    </citation>
    <scope>NUCLEOTIDE SEQUENCE [LARGE SCALE GENOMIC DNA]</scope>
    <source>
        <strain evidence="2 3">DSM 103236</strain>
    </source>
</reference>
<comment type="caution">
    <text evidence="2">The sequence shown here is derived from an EMBL/GenBank/DDBJ whole genome shotgun (WGS) entry which is preliminary data.</text>
</comment>
<dbReference type="Proteomes" id="UP000295684">
    <property type="component" value="Unassembled WGS sequence"/>
</dbReference>
<sequence length="208" mass="24232">MLLLSLKIYRVLRVNKAYCLFVFSFISSYSFAQNVAVINAKPVSAKEFLWAYKKSHNGSISAGYEDLASYLNLYINFKLKVLDAREMGLDKNPVYQEEIKTYETALEAHKKNSGVNKNYDLLLNEYREGVLMFNVSEQKIWSKVQEDEQGIIDFYQQNKKDYNAPLSEIKGQVIADYQQNLEENWLKGLKQKYQIKVNENELKKLAKP</sequence>
<gene>
    <name evidence="2" type="ORF">EV200_102475</name>
</gene>
<accession>A0A4R2HJP9</accession>
<keyword evidence="1" id="KW-0732">Signal</keyword>
<name>A0A4R2HJP9_9SPHI</name>
<evidence type="ECO:0000256" key="1">
    <source>
        <dbReference type="SAM" id="SignalP"/>
    </source>
</evidence>
<protein>
    <recommendedName>
        <fullName evidence="4">Peptidylprolyl isomerase</fullName>
    </recommendedName>
</protein>
<feature type="signal peptide" evidence="1">
    <location>
        <begin position="1"/>
        <end position="32"/>
    </location>
</feature>